<dbReference type="FunFam" id="1.20.1080.10:FF:000014">
    <property type="entry name" value="Aquaporin 1"/>
    <property type="match status" value="1"/>
</dbReference>
<feature type="compositionally biased region" description="Polar residues" evidence="9">
    <location>
        <begin position="102"/>
        <end position="127"/>
    </location>
</feature>
<keyword evidence="4 10" id="KW-0812">Transmembrane</keyword>
<proteinExistence type="inferred from homology"/>
<comment type="catalytic activity">
    <reaction evidence="8">
        <text>H2O(in) = H2O(out)</text>
        <dbReference type="Rhea" id="RHEA:29667"/>
        <dbReference type="ChEBI" id="CHEBI:15377"/>
    </reaction>
</comment>
<feature type="region of interest" description="Disordered" evidence="9">
    <location>
        <begin position="1"/>
        <end position="462"/>
    </location>
</feature>
<feature type="compositionally biased region" description="Polar residues" evidence="9">
    <location>
        <begin position="218"/>
        <end position="237"/>
    </location>
</feature>
<feature type="compositionally biased region" description="Low complexity" evidence="9">
    <location>
        <begin position="423"/>
        <end position="436"/>
    </location>
</feature>
<dbReference type="AlphaFoldDB" id="A0A517KVS7"/>
<protein>
    <recommendedName>
        <fullName evidence="13">Aquaporin</fullName>
    </recommendedName>
</protein>
<evidence type="ECO:0000256" key="3">
    <source>
        <dbReference type="ARBA" id="ARBA00022448"/>
    </source>
</evidence>
<feature type="compositionally biased region" description="Basic and acidic residues" evidence="9">
    <location>
        <begin position="814"/>
        <end position="828"/>
    </location>
</feature>
<keyword evidence="6 10" id="KW-1133">Transmembrane helix</keyword>
<keyword evidence="12" id="KW-1185">Reference proteome</keyword>
<dbReference type="EMBL" id="CP042185">
    <property type="protein sequence ID" value="QDS67488.1"/>
    <property type="molecule type" value="Genomic_DNA"/>
</dbReference>
<comment type="subcellular location">
    <subcellularLocation>
        <location evidence="1">Membrane</location>
        <topology evidence="1">Multi-pass membrane protein</topology>
    </subcellularLocation>
</comment>
<name>A0A517KVS7_9PEZI</name>
<dbReference type="OrthoDB" id="3222at2759"/>
<feature type="transmembrane region" description="Helical" evidence="10">
    <location>
        <begin position="531"/>
        <end position="550"/>
    </location>
</feature>
<dbReference type="Gene3D" id="1.20.1080.10">
    <property type="entry name" value="Glycerol uptake facilitator protein"/>
    <property type="match status" value="1"/>
</dbReference>
<gene>
    <name evidence="11" type="ORF">FKW77_001149</name>
</gene>
<feature type="compositionally biased region" description="Basic and acidic residues" evidence="9">
    <location>
        <begin position="173"/>
        <end position="184"/>
    </location>
</feature>
<feature type="transmembrane region" description="Helical" evidence="10">
    <location>
        <begin position="643"/>
        <end position="664"/>
    </location>
</feature>
<feature type="compositionally biased region" description="Polar residues" evidence="9">
    <location>
        <begin position="73"/>
        <end position="82"/>
    </location>
</feature>
<feature type="compositionally biased region" description="Polar residues" evidence="9">
    <location>
        <begin position="289"/>
        <end position="307"/>
    </location>
</feature>
<dbReference type="PANTHER" id="PTHR19139:SF283">
    <property type="entry name" value="AQUAPORIN"/>
    <property type="match status" value="1"/>
</dbReference>
<evidence type="ECO:0000256" key="9">
    <source>
        <dbReference type="SAM" id="MobiDB-lite"/>
    </source>
</evidence>
<evidence type="ECO:0008006" key="13">
    <source>
        <dbReference type="Google" id="ProtNLM"/>
    </source>
</evidence>
<dbReference type="STRING" id="50376.A0A517KVS7"/>
<dbReference type="Proteomes" id="UP000316270">
    <property type="component" value="Chromosome 1"/>
</dbReference>
<feature type="region of interest" description="Disordered" evidence="9">
    <location>
        <begin position="791"/>
        <end position="850"/>
    </location>
</feature>
<feature type="compositionally biased region" description="Basic and acidic residues" evidence="9">
    <location>
        <begin position="239"/>
        <end position="288"/>
    </location>
</feature>
<evidence type="ECO:0000256" key="5">
    <source>
        <dbReference type="ARBA" id="ARBA00022737"/>
    </source>
</evidence>
<dbReference type="Pfam" id="PF00230">
    <property type="entry name" value="MIP"/>
    <property type="match status" value="1"/>
</dbReference>
<dbReference type="SUPFAM" id="SSF81338">
    <property type="entry name" value="Aquaporin-like"/>
    <property type="match status" value="1"/>
</dbReference>
<evidence type="ECO:0000256" key="7">
    <source>
        <dbReference type="ARBA" id="ARBA00023136"/>
    </source>
</evidence>
<keyword evidence="7 10" id="KW-0472">Membrane</keyword>
<dbReference type="GO" id="GO:0015250">
    <property type="term" value="F:water channel activity"/>
    <property type="evidence" value="ECO:0007669"/>
    <property type="project" value="TreeGrafter"/>
</dbReference>
<evidence type="ECO:0000256" key="6">
    <source>
        <dbReference type="ARBA" id="ARBA00022989"/>
    </source>
</evidence>
<feature type="transmembrane region" description="Helical" evidence="10">
    <location>
        <begin position="556"/>
        <end position="574"/>
    </location>
</feature>
<evidence type="ECO:0000313" key="12">
    <source>
        <dbReference type="Proteomes" id="UP000316270"/>
    </source>
</evidence>
<accession>A0A517KVS7</accession>
<evidence type="ECO:0000313" key="11">
    <source>
        <dbReference type="EMBL" id="QDS67488.1"/>
    </source>
</evidence>
<keyword evidence="5" id="KW-0677">Repeat</keyword>
<feature type="compositionally biased region" description="Pro residues" evidence="9">
    <location>
        <begin position="448"/>
        <end position="457"/>
    </location>
</feature>
<dbReference type="InterPro" id="IPR023271">
    <property type="entry name" value="Aquaporin-like"/>
</dbReference>
<comment type="similarity">
    <text evidence="2">Belongs to the MIP/aquaporin (TC 1.A.8) family.</text>
</comment>
<dbReference type="GO" id="GO:0005886">
    <property type="term" value="C:plasma membrane"/>
    <property type="evidence" value="ECO:0007669"/>
    <property type="project" value="TreeGrafter"/>
</dbReference>
<feature type="transmembrane region" description="Helical" evidence="10">
    <location>
        <begin position="490"/>
        <end position="510"/>
    </location>
</feature>
<feature type="transmembrane region" description="Helical" evidence="10">
    <location>
        <begin position="618"/>
        <end position="636"/>
    </location>
</feature>
<dbReference type="InterPro" id="IPR000425">
    <property type="entry name" value="MIP"/>
</dbReference>
<feature type="transmembrane region" description="Helical" evidence="10">
    <location>
        <begin position="689"/>
        <end position="709"/>
    </location>
</feature>
<evidence type="ECO:0000256" key="10">
    <source>
        <dbReference type="SAM" id="Phobius"/>
    </source>
</evidence>
<evidence type="ECO:0000256" key="4">
    <source>
        <dbReference type="ARBA" id="ARBA00022692"/>
    </source>
</evidence>
<evidence type="ECO:0000256" key="8">
    <source>
        <dbReference type="ARBA" id="ARBA00034651"/>
    </source>
</evidence>
<feature type="compositionally biased region" description="Polar residues" evidence="9">
    <location>
        <begin position="161"/>
        <end position="171"/>
    </location>
</feature>
<evidence type="ECO:0000256" key="2">
    <source>
        <dbReference type="ARBA" id="ARBA00006175"/>
    </source>
</evidence>
<dbReference type="InterPro" id="IPR034294">
    <property type="entry name" value="Aquaporin_transptr"/>
</dbReference>
<reference evidence="11 12" key="1">
    <citation type="submission" date="2019-07" db="EMBL/GenBank/DDBJ databases">
        <title>Finished genome of Venturia effusa.</title>
        <authorList>
            <person name="Young C.A."/>
            <person name="Cox M.P."/>
            <person name="Ganley A.R.D."/>
            <person name="David W.J."/>
        </authorList>
    </citation>
    <scope>NUCLEOTIDE SEQUENCE [LARGE SCALE GENOMIC DNA]</scope>
    <source>
        <strain evidence="12">albino</strain>
    </source>
</reference>
<feature type="compositionally biased region" description="Gly residues" evidence="9">
    <location>
        <begin position="831"/>
        <end position="840"/>
    </location>
</feature>
<dbReference type="PANTHER" id="PTHR19139">
    <property type="entry name" value="AQUAPORIN TRANSPORTER"/>
    <property type="match status" value="1"/>
</dbReference>
<organism evidence="11 12">
    <name type="scientific">Venturia effusa</name>
    <dbReference type="NCBI Taxonomy" id="50376"/>
    <lineage>
        <taxon>Eukaryota</taxon>
        <taxon>Fungi</taxon>
        <taxon>Dikarya</taxon>
        <taxon>Ascomycota</taxon>
        <taxon>Pezizomycotina</taxon>
        <taxon>Dothideomycetes</taxon>
        <taxon>Pleosporomycetidae</taxon>
        <taxon>Venturiales</taxon>
        <taxon>Venturiaceae</taxon>
        <taxon>Venturia</taxon>
    </lineage>
</organism>
<evidence type="ECO:0000256" key="1">
    <source>
        <dbReference type="ARBA" id="ARBA00004141"/>
    </source>
</evidence>
<keyword evidence="3" id="KW-0813">Transport</keyword>
<feature type="compositionally biased region" description="Low complexity" evidence="9">
    <location>
        <begin position="48"/>
        <end position="57"/>
    </location>
</feature>
<dbReference type="CDD" id="cd00333">
    <property type="entry name" value="MIP"/>
    <property type="match status" value="1"/>
</dbReference>
<sequence length="850" mass="92923">MSPKEFPFPKIAREDASTNSSSPPETYYRQPVQPVPLITHIPDPPQQTVPVVQGPEPQSQPQQTVPAYRPESRQQLRTQPNVNIPAIRSEARQQPRGARQPSFATAYSPASRQQQYLPDPPQTTRTPSPVRPQQYRHEPQPTVRPINPEPQPTVRPISPEPQRQSIPTYRPQSRLEHRRPDPRQSVRARSPDPPPVSDLGYLPAGRPAGQPSMRVPSKAQSSTLSAQTVPSNITSRPIETGRRTVESERRTVGSERRTLEPERRTVGSERRTTATERRPSAVRPRSDSVHTAPTQIVGQKRSSSRQGSAREAHRAMSSGTESEDQHNRLPRSRKPSSNTPRTQPYVEDDDDDDHSNSQPSTSRPFPRRVSSGSEGEPEVRPARNKPRGLNFHDAKTYMSSGRPVRAGDWDAGQPHQAPPPSPYSSSSTTTHPSTPTRLIVSPHRSGGYPPPTPPLPSDPSDTGKMNNRIGWALFLNSGIKNHLVATLGELIGTTMFLFFAFAGTVVANINSPSSTGLSTTGLTTGWNVTKLLYVSFSFGFSLMVNVWIFFRISGGLFNPAVTLALLLTGAIGFVRALFLFFAQIAGSIAASALLIGLFPAPANVRTTLSSGLSIPKGLFIEVFLTAELVFTILMLAKEKHRATFIAPVGIGLALFIAELVGVYWTGGSLNPARSIGPSIVTWTWDHEHWIYWVGPLTGSLVAVGFYALIKALEYELANPGQDADSAGQPSPERTMMTRQENVRRRLMDAMGYDYDVVGQRGSAEYDNLGKGEMGLMKPGVVYASRGGSRPVSGAYPAGPPPQFGNLGSPVRNSGENHREEGLSVRDMEYEGGAGGAGGRRQQGRRERGER</sequence>
<dbReference type="PRINTS" id="PR00783">
    <property type="entry name" value="MINTRINSICP"/>
</dbReference>
<feature type="transmembrane region" description="Helical" evidence="10">
    <location>
        <begin position="579"/>
        <end position="598"/>
    </location>
</feature>